<keyword evidence="4" id="KW-0963">Cytoplasm</keyword>
<evidence type="ECO:0000313" key="6">
    <source>
        <dbReference type="EnsemblMetazoa" id="XP_795888"/>
    </source>
</evidence>
<evidence type="ECO:0000256" key="5">
    <source>
        <dbReference type="SAM" id="MobiDB-lite"/>
    </source>
</evidence>
<dbReference type="GO" id="GO:0051301">
    <property type="term" value="P:cell division"/>
    <property type="evidence" value="ECO:0007669"/>
    <property type="project" value="UniProtKB-KW"/>
</dbReference>
<dbReference type="OMA" id="DYNMAKQ"/>
<keyword evidence="7" id="KW-1185">Reference proteome</keyword>
<feature type="region of interest" description="Disordered" evidence="5">
    <location>
        <begin position="157"/>
        <end position="207"/>
    </location>
</feature>
<protein>
    <recommendedName>
        <fullName evidence="8">cAMP-regulated phosphoprotein 19</fullName>
    </recommendedName>
</protein>
<reference evidence="6" key="2">
    <citation type="submission" date="2021-01" db="UniProtKB">
        <authorList>
            <consortium name="EnsemblMetazoa"/>
        </authorList>
    </citation>
    <scope>IDENTIFICATION</scope>
</reference>
<evidence type="ECO:0000256" key="1">
    <source>
        <dbReference type="ARBA" id="ARBA00010520"/>
    </source>
</evidence>
<dbReference type="PANTHER" id="PTHR10358:SF6">
    <property type="entry name" value="ENDOSULFINE, ISOFORM A"/>
    <property type="match status" value="1"/>
</dbReference>
<name>A0A7M7RHE4_STRPU</name>
<organism evidence="6 7">
    <name type="scientific">Strongylocentrotus purpuratus</name>
    <name type="common">Purple sea urchin</name>
    <dbReference type="NCBI Taxonomy" id="7668"/>
    <lineage>
        <taxon>Eukaryota</taxon>
        <taxon>Metazoa</taxon>
        <taxon>Echinodermata</taxon>
        <taxon>Eleutherozoa</taxon>
        <taxon>Echinozoa</taxon>
        <taxon>Echinoidea</taxon>
        <taxon>Euechinoidea</taxon>
        <taxon>Echinacea</taxon>
        <taxon>Camarodonta</taxon>
        <taxon>Echinidea</taxon>
        <taxon>Strongylocentrotidae</taxon>
        <taxon>Strongylocentrotus</taxon>
    </lineage>
</organism>
<keyword evidence="3 4" id="KW-0650">Protein phosphatase inhibitor</keyword>
<keyword evidence="2 4" id="KW-0498">Mitosis</keyword>
<proteinExistence type="inferred from homology"/>
<feature type="compositionally biased region" description="Polar residues" evidence="5">
    <location>
        <begin position="1"/>
        <end position="11"/>
    </location>
</feature>
<reference evidence="7" key="1">
    <citation type="submission" date="2015-02" db="EMBL/GenBank/DDBJ databases">
        <title>Genome sequencing for Strongylocentrotus purpuratus.</title>
        <authorList>
            <person name="Murali S."/>
            <person name="Liu Y."/>
            <person name="Vee V."/>
            <person name="English A."/>
            <person name="Wang M."/>
            <person name="Skinner E."/>
            <person name="Han Y."/>
            <person name="Muzny D.M."/>
            <person name="Worley K.C."/>
            <person name="Gibbs R.A."/>
        </authorList>
    </citation>
    <scope>NUCLEOTIDE SEQUENCE</scope>
</reference>
<dbReference type="Proteomes" id="UP000007110">
    <property type="component" value="Unassembled WGS sequence"/>
</dbReference>
<dbReference type="KEGG" id="spu:591219"/>
<dbReference type="OrthoDB" id="5949865at2759"/>
<dbReference type="GO" id="GO:0004864">
    <property type="term" value="F:protein phosphatase inhibitor activity"/>
    <property type="evidence" value="ECO:0000318"/>
    <property type="project" value="GO_Central"/>
</dbReference>
<dbReference type="RefSeq" id="XP_795888.1">
    <property type="nucleotide sequence ID" value="XM_790795.5"/>
</dbReference>
<dbReference type="Pfam" id="PF04667">
    <property type="entry name" value="Endosulfine"/>
    <property type="match status" value="1"/>
</dbReference>
<dbReference type="InterPro" id="IPR006760">
    <property type="entry name" value="Endosulphine"/>
</dbReference>
<accession>A0A7M7RHE4</accession>
<evidence type="ECO:0000256" key="2">
    <source>
        <dbReference type="ARBA" id="ARBA00022776"/>
    </source>
</evidence>
<dbReference type="GeneID" id="591219"/>
<dbReference type="AlphaFoldDB" id="A0A7M7RHE4"/>
<dbReference type="InParanoid" id="A0A7M7RHE4"/>
<feature type="compositionally biased region" description="Polar residues" evidence="5">
    <location>
        <begin position="102"/>
        <end position="112"/>
    </location>
</feature>
<keyword evidence="4" id="KW-0131">Cell cycle</keyword>
<keyword evidence="4" id="KW-0132">Cell division</keyword>
<dbReference type="PANTHER" id="PTHR10358">
    <property type="entry name" value="ENDOSULFINE"/>
    <property type="match status" value="1"/>
</dbReference>
<evidence type="ECO:0000313" key="7">
    <source>
        <dbReference type="Proteomes" id="UP000007110"/>
    </source>
</evidence>
<evidence type="ECO:0000256" key="3">
    <source>
        <dbReference type="ARBA" id="ARBA00023272"/>
    </source>
</evidence>
<sequence>MSSAEETQSTPAEAPATEVQAPAEIEESMDTSPVPVPVPATAETTEESTPDPAPAQTSEKPPAVETKAQPAVTEPSQTIPKTDSGKFIRPAKPLIKPPVPKTIQTDRPSKQSIEQMEEAKLKAKFGGLSKPGGSQFLQKRLNKNQMKYFDSGDYNMAKQQSKHKMRPLSGKPGGGIPPAPKPTGEAIPTPDSIHHRKQSSEISKLAV</sequence>
<dbReference type="GO" id="GO:0005737">
    <property type="term" value="C:cytoplasm"/>
    <property type="evidence" value="ECO:0000318"/>
    <property type="project" value="GO_Central"/>
</dbReference>
<evidence type="ECO:0008006" key="8">
    <source>
        <dbReference type="Google" id="ProtNLM"/>
    </source>
</evidence>
<comment type="function">
    <text evidence="4">Protein phosphatase inhibitor that specifically inhibits protein phosphatase 2A (PP2A) during mitosis.</text>
</comment>
<feature type="region of interest" description="Disordered" evidence="5">
    <location>
        <begin position="1"/>
        <end position="112"/>
    </location>
</feature>
<evidence type="ECO:0000256" key="4">
    <source>
        <dbReference type="RuleBase" id="RU363120"/>
    </source>
</evidence>
<comment type="subcellular location">
    <subcellularLocation>
        <location evidence="4">Cytoplasm</location>
    </subcellularLocation>
</comment>
<comment type="similarity">
    <text evidence="1 4">Belongs to the endosulfine family.</text>
</comment>
<dbReference type="EnsemblMetazoa" id="XM_790795">
    <property type="protein sequence ID" value="XP_795888"/>
    <property type="gene ID" value="LOC591219"/>
</dbReference>